<accession>A0A7R9AQV0</accession>
<dbReference type="EMBL" id="OC000992">
    <property type="protein sequence ID" value="CAD7258857.1"/>
    <property type="molecule type" value="Genomic_DNA"/>
</dbReference>
<dbReference type="PANTHER" id="PTHR38634">
    <property type="entry name" value="PROTEIN CBG16428"/>
    <property type="match status" value="1"/>
</dbReference>
<organism evidence="2">
    <name type="scientific">Timema shepardi</name>
    <name type="common">Walking stick</name>
    <dbReference type="NCBI Taxonomy" id="629360"/>
    <lineage>
        <taxon>Eukaryota</taxon>
        <taxon>Metazoa</taxon>
        <taxon>Ecdysozoa</taxon>
        <taxon>Arthropoda</taxon>
        <taxon>Hexapoda</taxon>
        <taxon>Insecta</taxon>
        <taxon>Pterygota</taxon>
        <taxon>Neoptera</taxon>
        <taxon>Polyneoptera</taxon>
        <taxon>Phasmatodea</taxon>
        <taxon>Timematodea</taxon>
        <taxon>Timematoidea</taxon>
        <taxon>Timematidae</taxon>
        <taxon>Timema</taxon>
    </lineage>
</organism>
<reference evidence="2" key="1">
    <citation type="submission" date="2020-11" db="EMBL/GenBank/DDBJ databases">
        <authorList>
            <person name="Tran Van P."/>
        </authorList>
    </citation>
    <scope>NUCLEOTIDE SEQUENCE</scope>
</reference>
<name>A0A7R9AQV0_TIMSH</name>
<proteinExistence type="predicted"/>
<sequence length="1371" mass="151260">MRSRHKKELSGDGKNLLADDPLRWLQKEVYPHLSGERVENHFRINTLSTPDLDSNLNLPVIDSIVYCESSALDYAATKSGSEPTFAWRESGKPFRKKTSVHPTEIRTLTSPSSAVELNTTSAVANYATEAVRIKKRLAPQARSYHTHENTVIANSSSVCVGLHTRILVGMTSPFCSFSSPLNRSTRLRAFYLFFHLATLRPIFLPPGDPCPSSVTRLKGGHPLFSHPSHKLSCPTLLSFSSSYSPRGPTSVAQLANALVVLSSTAEDGEIEVRISLGCFILSLDVIVENFGSDVSISYFTTHCHVFIHADEVHIGDRIRTPKKPWGYCSLSRGARGSAECDVGVGHPNRNLQQHSGFVAMVVSQDSVRRLLLTLLDNVCAIRYLATRTEGVATCSQVTLRKRLSPALVRDENNKMEGCIKSRHVYKSHCASASLQRSSEMNQGHDMFVYVSYSVAALYFLTFEKTVSVGSWQFPHTSWSRGSEPAFAWRERRKTIWEKPPPVHPTEIRTSISPSSAVELNTTSALANYATEAGYDYDVSYLEDIRMAHGKSSPPPISSRRLTLNWRSIPFHPYCDMKNEQHTTSVSRCEMSGSQEIGSQSEWEVKLSSRIQAAPQLSSRIQAAPQLSSRIQAAPQLSSRIQAAPQLSSRIQAAPQLSSRIQAAPQLSSRIQAAPQLSSRIQAAPQLSSRIQAAPQLSSRIQAAPQLSSRIQTAPQLSSRLQTAPQLSSRIQAAPQLYSRIQAAPQLSSLVLTYSNRSSFVLTYSSRFSVALTYSSRSSVVLTYSNRSSLPPRIQATPQLSSRIQAAPQLSSRIQAAPQLSSPIQTAPQLSSRIQAAPQLSSRIQAAPQLSSRIQAAPQLSSQIQTAPQVSSRIQTAPQVSSRIQATPQLSSRFQAAPQLSSRIQTTLHLSSRIQTAPQLSSRIQATPQLSSRIQATPQLSSPTPQLSSRIQAAAPQLPSRIQAAPQLSSRIQAAPQLSSRIKAAPQLPSRIQTAPQLSSRIQTATQLSSRCPHVFKPPLSCPHVFKPPLSCPHVFKPLLSCPHVFKPLLSCPHVFKPLLSCPHEAEFDNVTDPPLHRQILEALGIEPGTSSHKRLRLWGTPAPLQEVRFRRRARRGFHRPRRRGWFRQRLGRIVVGRRRREFWQLILVVTGVYVVGPVLHRRDHLRPSVTPAGHEQVRADAVRHPPVLIPFVTVVRRFPLLVQPGLVPPIVHAGENHHVQDEEGAADGDAANPSSGSCDGGVVPEDSTTEGRRDWLVPEAFPMIAPPRCPASPGVVLSVPPFGALLGGGVAPTRGAPTVHLMWVRTLISPSVFKRDETDVFVRVINPRGWEEEAMRRQLELSREDDRRRLLCRTTLAYEMRLESIDIQSDL</sequence>
<evidence type="ECO:0000313" key="2">
    <source>
        <dbReference type="EMBL" id="CAD7258857.1"/>
    </source>
</evidence>
<dbReference type="PANTHER" id="PTHR38634:SF1">
    <property type="entry name" value="PROTEIN CBG24827"/>
    <property type="match status" value="1"/>
</dbReference>
<protein>
    <submittedName>
        <fullName evidence="2">Uncharacterized protein</fullName>
    </submittedName>
</protein>
<evidence type="ECO:0000256" key="1">
    <source>
        <dbReference type="SAM" id="MobiDB-lite"/>
    </source>
</evidence>
<gene>
    <name evidence="2" type="ORF">TSIB3V08_LOCUS3078</name>
</gene>
<feature type="region of interest" description="Disordered" evidence="1">
    <location>
        <begin position="1221"/>
        <end position="1251"/>
    </location>
</feature>